<protein>
    <submittedName>
        <fullName evidence="1">Uncharacterized protein</fullName>
    </submittedName>
</protein>
<dbReference type="Proteomes" id="UP000194159">
    <property type="component" value="Chromosome"/>
</dbReference>
<dbReference type="AlphaFoldDB" id="A0AAN1BG54"/>
<gene>
    <name evidence="1" type="ORF">NXC12_CH02631</name>
</gene>
<name>A0AAN1BG54_RHIET</name>
<evidence type="ECO:0000313" key="2">
    <source>
        <dbReference type="Proteomes" id="UP000194159"/>
    </source>
</evidence>
<dbReference type="EMBL" id="CP020906">
    <property type="protein sequence ID" value="ARQ10640.1"/>
    <property type="molecule type" value="Genomic_DNA"/>
</dbReference>
<reference evidence="1 2" key="1">
    <citation type="submission" date="2017-04" db="EMBL/GenBank/DDBJ databases">
        <title>Complete genome sequences of Rhizobium genomic linages associated to common bean (phaseolus vulgaris).</title>
        <authorList>
            <person name="Santamaria R.I."/>
            <person name="Bustos P."/>
            <person name="Perez-Carrascal O."/>
            <person name="Martinez-Flores I."/>
            <person name="Juarez S."/>
            <person name="Lozano L."/>
            <person name="Miranda F."/>
            <person name="Vinuesa P."/>
            <person name="Martinez-Romero E."/>
            <person name="Cevallos M.A."/>
            <person name="Romero D."/>
            <person name="Davila G."/>
            <person name="Gonzalez V."/>
        </authorList>
    </citation>
    <scope>NUCLEOTIDE SEQUENCE [LARGE SCALE GENOMIC DNA]</scope>
    <source>
        <strain evidence="1 2">NXC12</strain>
    </source>
</reference>
<evidence type="ECO:0000313" key="1">
    <source>
        <dbReference type="EMBL" id="ARQ10640.1"/>
    </source>
</evidence>
<organism evidence="1 2">
    <name type="scientific">Rhizobium etli</name>
    <dbReference type="NCBI Taxonomy" id="29449"/>
    <lineage>
        <taxon>Bacteria</taxon>
        <taxon>Pseudomonadati</taxon>
        <taxon>Pseudomonadota</taxon>
        <taxon>Alphaproteobacteria</taxon>
        <taxon>Hyphomicrobiales</taxon>
        <taxon>Rhizobiaceae</taxon>
        <taxon>Rhizobium/Agrobacterium group</taxon>
        <taxon>Rhizobium</taxon>
    </lineage>
</organism>
<proteinExistence type="predicted"/>
<sequence length="179" mass="19619">MAEPRRIGSRLLLANFEAPGGAPQCEALLGGAPPLPSSRLHWNRDPPSAVSLMSFQLQVRLPLATIPPSGKNRSRSILIPANGWFSAHRRMRFTHSSPTGPSMAASISRGRSISAAPGLPAACRRKRCGRLLFLRRWRLAWRSMMMGIEAAAPTLNFRSRKISSRGNFTQNVINSSACF</sequence>
<accession>A0AAN1BG54</accession>